<feature type="compositionally biased region" description="Basic residues" evidence="1">
    <location>
        <begin position="149"/>
        <end position="159"/>
    </location>
</feature>
<name>A0A0F9DYV5_9ZZZZ</name>
<feature type="region of interest" description="Disordered" evidence="1">
    <location>
        <begin position="71"/>
        <end position="97"/>
    </location>
</feature>
<reference evidence="2" key="1">
    <citation type="journal article" date="2015" name="Nature">
        <title>Complex archaea that bridge the gap between prokaryotes and eukaryotes.</title>
        <authorList>
            <person name="Spang A."/>
            <person name="Saw J.H."/>
            <person name="Jorgensen S.L."/>
            <person name="Zaremba-Niedzwiedzka K."/>
            <person name="Martijn J."/>
            <person name="Lind A.E."/>
            <person name="van Eijk R."/>
            <person name="Schleper C."/>
            <person name="Guy L."/>
            <person name="Ettema T.J."/>
        </authorList>
    </citation>
    <scope>NUCLEOTIDE SEQUENCE</scope>
</reference>
<protein>
    <submittedName>
        <fullName evidence="2">Uncharacterized protein</fullName>
    </submittedName>
</protein>
<organism evidence="2">
    <name type="scientific">marine sediment metagenome</name>
    <dbReference type="NCBI Taxonomy" id="412755"/>
    <lineage>
        <taxon>unclassified sequences</taxon>
        <taxon>metagenomes</taxon>
        <taxon>ecological metagenomes</taxon>
    </lineage>
</organism>
<evidence type="ECO:0000313" key="2">
    <source>
        <dbReference type="EMBL" id="KKL66909.1"/>
    </source>
</evidence>
<evidence type="ECO:0000256" key="1">
    <source>
        <dbReference type="SAM" id="MobiDB-lite"/>
    </source>
</evidence>
<proteinExistence type="predicted"/>
<dbReference type="AlphaFoldDB" id="A0A0F9DYV5"/>
<gene>
    <name evidence="2" type="ORF">LCGC14_2140290</name>
</gene>
<dbReference type="EMBL" id="LAZR01027054">
    <property type="protein sequence ID" value="KKL66909.1"/>
    <property type="molecule type" value="Genomic_DNA"/>
</dbReference>
<comment type="caution">
    <text evidence="2">The sequence shown here is derived from an EMBL/GenBank/DDBJ whole genome shotgun (WGS) entry which is preliminary data.</text>
</comment>
<accession>A0A0F9DYV5</accession>
<sequence>MTMIGFRVSEGVNSQLKELADKQGVTISAYVKAKVEDFVNKTKEGVNSVNTDSVPKQEKLVELRHLIANSDAVQSKSSPLKEESSSRLPLYNPLTPQIGMTVRMPSGEIVTVPELDAEGEPLPEMGSTGQLVSDNVFKPAYQPDPKPEKKQRKGRYARV</sequence>
<feature type="region of interest" description="Disordered" evidence="1">
    <location>
        <begin position="109"/>
        <end position="159"/>
    </location>
</feature>